<evidence type="ECO:0000256" key="1">
    <source>
        <dbReference type="SAM" id="Phobius"/>
    </source>
</evidence>
<name>A0AAD8EDS6_DIPPU</name>
<keyword evidence="1" id="KW-0472">Membrane</keyword>
<keyword evidence="1" id="KW-0812">Transmembrane</keyword>
<dbReference type="Proteomes" id="UP001233999">
    <property type="component" value="Unassembled WGS sequence"/>
</dbReference>
<dbReference type="AlphaFoldDB" id="A0AAD8EDS6"/>
<evidence type="ECO:0000313" key="2">
    <source>
        <dbReference type="EMBL" id="KAJ9586139.1"/>
    </source>
</evidence>
<gene>
    <name evidence="2" type="ORF">L9F63_020211</name>
</gene>
<proteinExistence type="predicted"/>
<keyword evidence="3" id="KW-1185">Reference proteome</keyword>
<feature type="non-terminal residue" evidence="2">
    <location>
        <position position="1"/>
    </location>
</feature>
<keyword evidence="1" id="KW-1133">Transmembrane helix</keyword>
<reference evidence="2" key="2">
    <citation type="submission" date="2023-05" db="EMBL/GenBank/DDBJ databases">
        <authorList>
            <person name="Fouks B."/>
        </authorList>
    </citation>
    <scope>NUCLEOTIDE SEQUENCE</scope>
    <source>
        <strain evidence="2">Stay&amp;Tobe</strain>
        <tissue evidence="2">Testes</tissue>
    </source>
</reference>
<dbReference type="EMBL" id="JASPKZ010007200">
    <property type="protein sequence ID" value="KAJ9586139.1"/>
    <property type="molecule type" value="Genomic_DNA"/>
</dbReference>
<sequence>VMKYWYIFFNKCLITYYTRINEIFKFVKIFFYWRHQSHFHNHYNHHKQNDFPSYKEFPNCKLELSHLTLIQDGFTYKITGSTVFSEFARSMVLLLLWHIFSMTILVFIKKSVGAMDIAFFIPPAFHSKPIYLFEGYSNFKCFIPASIGSFLCGIHRWRHLSIPRLSSLSFI</sequence>
<evidence type="ECO:0000313" key="3">
    <source>
        <dbReference type="Proteomes" id="UP001233999"/>
    </source>
</evidence>
<organism evidence="2 3">
    <name type="scientific">Diploptera punctata</name>
    <name type="common">Pacific beetle cockroach</name>
    <dbReference type="NCBI Taxonomy" id="6984"/>
    <lineage>
        <taxon>Eukaryota</taxon>
        <taxon>Metazoa</taxon>
        <taxon>Ecdysozoa</taxon>
        <taxon>Arthropoda</taxon>
        <taxon>Hexapoda</taxon>
        <taxon>Insecta</taxon>
        <taxon>Pterygota</taxon>
        <taxon>Neoptera</taxon>
        <taxon>Polyneoptera</taxon>
        <taxon>Dictyoptera</taxon>
        <taxon>Blattodea</taxon>
        <taxon>Blaberoidea</taxon>
        <taxon>Blaberidae</taxon>
        <taxon>Diplopterinae</taxon>
        <taxon>Diploptera</taxon>
    </lineage>
</organism>
<feature type="transmembrane region" description="Helical" evidence="1">
    <location>
        <begin position="87"/>
        <end position="108"/>
    </location>
</feature>
<comment type="caution">
    <text evidence="2">The sequence shown here is derived from an EMBL/GenBank/DDBJ whole genome shotgun (WGS) entry which is preliminary data.</text>
</comment>
<reference evidence="2" key="1">
    <citation type="journal article" date="2023" name="IScience">
        <title>Live-bearing cockroach genome reveals convergent evolutionary mechanisms linked to viviparity in insects and beyond.</title>
        <authorList>
            <person name="Fouks B."/>
            <person name="Harrison M.C."/>
            <person name="Mikhailova A.A."/>
            <person name="Marchal E."/>
            <person name="English S."/>
            <person name="Carruthers M."/>
            <person name="Jennings E.C."/>
            <person name="Chiamaka E.L."/>
            <person name="Frigard R.A."/>
            <person name="Pippel M."/>
            <person name="Attardo G.M."/>
            <person name="Benoit J.B."/>
            <person name="Bornberg-Bauer E."/>
            <person name="Tobe S.S."/>
        </authorList>
    </citation>
    <scope>NUCLEOTIDE SEQUENCE</scope>
    <source>
        <strain evidence="2">Stay&amp;Tobe</strain>
    </source>
</reference>
<accession>A0AAD8EDS6</accession>
<protein>
    <submittedName>
        <fullName evidence="2">Uncharacterized protein</fullName>
    </submittedName>
</protein>
<feature type="non-terminal residue" evidence="2">
    <location>
        <position position="171"/>
    </location>
</feature>